<dbReference type="GO" id="GO:0006772">
    <property type="term" value="P:thiamine metabolic process"/>
    <property type="evidence" value="ECO:0007669"/>
    <property type="project" value="UniProtKB-UniRule"/>
</dbReference>
<dbReference type="Gene3D" id="3.40.50.10240">
    <property type="entry name" value="Thiamin pyrophosphokinase, catalytic domain"/>
    <property type="match status" value="1"/>
</dbReference>
<dbReference type="GO" id="GO:0009229">
    <property type="term" value="P:thiamine diphosphate biosynthetic process"/>
    <property type="evidence" value="ECO:0007669"/>
    <property type="project" value="InterPro"/>
</dbReference>
<proteinExistence type="predicted"/>
<dbReference type="InterPro" id="IPR007373">
    <property type="entry name" value="Thiamin_PyroPKinase_B1-bd"/>
</dbReference>
<dbReference type="InterPro" id="IPR036759">
    <property type="entry name" value="TPK_catalytic_sf"/>
</dbReference>
<gene>
    <name evidence="7" type="ORF">AVDCRST_MAG86-1917</name>
</gene>
<keyword evidence="3 7" id="KW-0418">Kinase</keyword>
<evidence type="ECO:0000259" key="6">
    <source>
        <dbReference type="SMART" id="SM00983"/>
    </source>
</evidence>
<dbReference type="GO" id="GO:0016301">
    <property type="term" value="F:kinase activity"/>
    <property type="evidence" value="ECO:0007669"/>
    <property type="project" value="UniProtKB-KW"/>
</dbReference>
<dbReference type="CDD" id="cd07995">
    <property type="entry name" value="TPK"/>
    <property type="match status" value="1"/>
</dbReference>
<feature type="domain" description="Thiamin pyrophosphokinase thiamin-binding" evidence="6">
    <location>
        <begin position="138"/>
        <end position="203"/>
    </location>
</feature>
<dbReference type="Pfam" id="PF04265">
    <property type="entry name" value="TPK_B1_binding"/>
    <property type="match status" value="1"/>
</dbReference>
<evidence type="ECO:0000256" key="1">
    <source>
        <dbReference type="ARBA" id="ARBA00022679"/>
    </source>
</evidence>
<dbReference type="SMART" id="SM00983">
    <property type="entry name" value="TPK_B1_binding"/>
    <property type="match status" value="1"/>
</dbReference>
<dbReference type="PANTHER" id="PTHR41299">
    <property type="entry name" value="THIAMINE PYROPHOSPHOKINASE"/>
    <property type="match status" value="1"/>
</dbReference>
<dbReference type="EC" id="2.7.6.2" evidence="5"/>
<dbReference type="GO" id="GO:0004788">
    <property type="term" value="F:thiamine diphosphokinase activity"/>
    <property type="evidence" value="ECO:0007669"/>
    <property type="project" value="UniProtKB-UniRule"/>
</dbReference>
<keyword evidence="2" id="KW-0547">Nucleotide-binding</keyword>
<evidence type="ECO:0000256" key="4">
    <source>
        <dbReference type="ARBA" id="ARBA00022840"/>
    </source>
</evidence>
<evidence type="ECO:0000256" key="2">
    <source>
        <dbReference type="ARBA" id="ARBA00022741"/>
    </source>
</evidence>
<accession>A0A6J4VH54</accession>
<name>A0A6J4VH54_9DEIN</name>
<dbReference type="InterPro" id="IPR007371">
    <property type="entry name" value="TPK_catalytic"/>
</dbReference>
<evidence type="ECO:0000256" key="3">
    <source>
        <dbReference type="ARBA" id="ARBA00022777"/>
    </source>
</evidence>
<dbReference type="GO" id="GO:0005524">
    <property type="term" value="F:ATP binding"/>
    <property type="evidence" value="ECO:0007669"/>
    <property type="project" value="UniProtKB-KW"/>
</dbReference>
<keyword evidence="4" id="KW-0067">ATP-binding</keyword>
<dbReference type="InterPro" id="IPR053149">
    <property type="entry name" value="TPK"/>
</dbReference>
<dbReference type="EMBL" id="CADCWP010000152">
    <property type="protein sequence ID" value="CAA9573441.1"/>
    <property type="molecule type" value="Genomic_DNA"/>
</dbReference>
<sequence length="212" mass="21958">MKALVLAGSDIVVTDMLESLCRVADFVVAADSGVRHAAALGVVPDLIVGDFDSAREADLELYPEVPHRAHPPRKDALDLELALTEATARGAAELLIVGALGGRLDQTLAALLIAARYRETHRVTLHSGDAAAYPLKAGEVLSLELAPGQTFSVLSLAPVSTISLGSASYPLARAELPFGVGLGVSNEVLTSPLSVTLHGGSALLLVDFTGFT</sequence>
<dbReference type="PANTHER" id="PTHR41299:SF1">
    <property type="entry name" value="THIAMINE PYROPHOSPHOKINASE"/>
    <property type="match status" value="1"/>
</dbReference>
<dbReference type="AlphaFoldDB" id="A0A6J4VH54"/>
<dbReference type="SUPFAM" id="SSF63999">
    <property type="entry name" value="Thiamin pyrophosphokinase, catalytic domain"/>
    <property type="match status" value="1"/>
</dbReference>
<evidence type="ECO:0000256" key="5">
    <source>
        <dbReference type="NCBIfam" id="TIGR01378"/>
    </source>
</evidence>
<reference evidence="7" key="1">
    <citation type="submission" date="2020-02" db="EMBL/GenBank/DDBJ databases">
        <authorList>
            <person name="Meier V. D."/>
        </authorList>
    </citation>
    <scope>NUCLEOTIDE SEQUENCE</scope>
    <source>
        <strain evidence="7">AVDCRST_MAG86</strain>
    </source>
</reference>
<keyword evidence="1 7" id="KW-0808">Transferase</keyword>
<dbReference type="InterPro" id="IPR006282">
    <property type="entry name" value="Thi_PPkinase"/>
</dbReference>
<dbReference type="GO" id="GO:0030975">
    <property type="term" value="F:thiamine binding"/>
    <property type="evidence" value="ECO:0007669"/>
    <property type="project" value="InterPro"/>
</dbReference>
<dbReference type="Pfam" id="PF04263">
    <property type="entry name" value="TPK_catalytic"/>
    <property type="match status" value="1"/>
</dbReference>
<organism evidence="7">
    <name type="scientific">uncultured Truepera sp</name>
    <dbReference type="NCBI Taxonomy" id="543023"/>
    <lineage>
        <taxon>Bacteria</taxon>
        <taxon>Thermotogati</taxon>
        <taxon>Deinococcota</taxon>
        <taxon>Deinococci</taxon>
        <taxon>Trueperales</taxon>
        <taxon>Trueperaceae</taxon>
        <taxon>Truepera</taxon>
        <taxon>environmental samples</taxon>
    </lineage>
</organism>
<protein>
    <recommendedName>
        <fullName evidence="5">Thiamine diphosphokinase</fullName>
        <ecNumber evidence="5">2.7.6.2</ecNumber>
    </recommendedName>
</protein>
<evidence type="ECO:0000313" key="7">
    <source>
        <dbReference type="EMBL" id="CAA9573441.1"/>
    </source>
</evidence>
<dbReference type="NCBIfam" id="TIGR01378">
    <property type="entry name" value="thi_PPkinase"/>
    <property type="match status" value="1"/>
</dbReference>